<reference evidence="11" key="1">
    <citation type="journal article" date="2019" name="Int. J. Syst. Evol. Microbiol.">
        <title>The Global Catalogue of Microorganisms (GCM) 10K type strain sequencing project: providing services to taxonomists for standard genome sequencing and annotation.</title>
        <authorList>
            <consortium name="The Broad Institute Genomics Platform"/>
            <consortium name="The Broad Institute Genome Sequencing Center for Infectious Disease"/>
            <person name="Wu L."/>
            <person name="Ma J."/>
        </authorList>
    </citation>
    <scope>NUCLEOTIDE SEQUENCE [LARGE SCALE GENOMIC DNA]</scope>
    <source>
        <strain evidence="11">CGMCC 1.16275</strain>
    </source>
</reference>
<dbReference type="Proteomes" id="UP001596456">
    <property type="component" value="Unassembled WGS sequence"/>
</dbReference>
<keyword evidence="6 8" id="KW-0472">Membrane</keyword>
<dbReference type="InterPro" id="IPR052175">
    <property type="entry name" value="ComplexI-like_HydComp"/>
</dbReference>
<evidence type="ECO:0000256" key="4">
    <source>
        <dbReference type="ARBA" id="ARBA00022989"/>
    </source>
</evidence>
<feature type="transmembrane region" description="Helical" evidence="8">
    <location>
        <begin position="540"/>
        <end position="560"/>
    </location>
</feature>
<protein>
    <submittedName>
        <fullName evidence="10">Hydrogenase 4 subunit B</fullName>
    </submittedName>
</protein>
<accession>A0ABW2KQK1</accession>
<keyword evidence="5" id="KW-0560">Oxidoreductase</keyword>
<name>A0ABW2KQK1_9PROT</name>
<feature type="transmembrane region" description="Helical" evidence="8">
    <location>
        <begin position="306"/>
        <end position="328"/>
    </location>
</feature>
<feature type="transmembrane region" description="Helical" evidence="8">
    <location>
        <begin position="122"/>
        <end position="145"/>
    </location>
</feature>
<comment type="caution">
    <text evidence="10">The sequence shown here is derived from an EMBL/GenBank/DDBJ whole genome shotgun (WGS) entry which is preliminary data.</text>
</comment>
<organism evidence="10 11">
    <name type="scientific">Rhodocista pekingensis</name>
    <dbReference type="NCBI Taxonomy" id="201185"/>
    <lineage>
        <taxon>Bacteria</taxon>
        <taxon>Pseudomonadati</taxon>
        <taxon>Pseudomonadota</taxon>
        <taxon>Alphaproteobacteria</taxon>
        <taxon>Rhodospirillales</taxon>
        <taxon>Azospirillaceae</taxon>
        <taxon>Rhodocista</taxon>
    </lineage>
</organism>
<keyword evidence="11" id="KW-1185">Reference proteome</keyword>
<evidence type="ECO:0000256" key="7">
    <source>
        <dbReference type="RuleBase" id="RU000320"/>
    </source>
</evidence>
<evidence type="ECO:0000256" key="1">
    <source>
        <dbReference type="ARBA" id="ARBA00004651"/>
    </source>
</evidence>
<evidence type="ECO:0000313" key="10">
    <source>
        <dbReference type="EMBL" id="MFC7332262.1"/>
    </source>
</evidence>
<evidence type="ECO:0000313" key="11">
    <source>
        <dbReference type="Proteomes" id="UP001596456"/>
    </source>
</evidence>
<evidence type="ECO:0000256" key="6">
    <source>
        <dbReference type="ARBA" id="ARBA00023136"/>
    </source>
</evidence>
<dbReference type="Pfam" id="PF00361">
    <property type="entry name" value="Proton_antipo_M"/>
    <property type="match status" value="1"/>
</dbReference>
<dbReference type="EMBL" id="JBHTCM010000004">
    <property type="protein sequence ID" value="MFC7332262.1"/>
    <property type="molecule type" value="Genomic_DNA"/>
</dbReference>
<evidence type="ECO:0000259" key="9">
    <source>
        <dbReference type="Pfam" id="PF00361"/>
    </source>
</evidence>
<evidence type="ECO:0000256" key="5">
    <source>
        <dbReference type="ARBA" id="ARBA00023002"/>
    </source>
</evidence>
<feature type="transmembrane region" description="Helical" evidence="8">
    <location>
        <begin position="390"/>
        <end position="414"/>
    </location>
</feature>
<feature type="transmembrane region" description="Helical" evidence="8">
    <location>
        <begin position="75"/>
        <end position="102"/>
    </location>
</feature>
<dbReference type="NCBIfam" id="NF005086">
    <property type="entry name" value="PRK06521.1"/>
    <property type="match status" value="1"/>
</dbReference>
<feature type="transmembrane region" description="Helical" evidence="8">
    <location>
        <begin position="434"/>
        <end position="455"/>
    </location>
</feature>
<dbReference type="PANTHER" id="PTHR42682">
    <property type="entry name" value="HYDROGENASE-4 COMPONENT F"/>
    <property type="match status" value="1"/>
</dbReference>
<feature type="transmembrane region" description="Helical" evidence="8">
    <location>
        <begin position="210"/>
        <end position="235"/>
    </location>
</feature>
<feature type="transmembrane region" description="Helical" evidence="8">
    <location>
        <begin position="476"/>
        <end position="502"/>
    </location>
</feature>
<feature type="transmembrane region" description="Helical" evidence="8">
    <location>
        <begin position="357"/>
        <end position="378"/>
    </location>
</feature>
<comment type="subcellular location">
    <subcellularLocation>
        <location evidence="1">Cell membrane</location>
        <topology evidence="1">Multi-pass membrane protein</topology>
    </subcellularLocation>
    <subcellularLocation>
        <location evidence="7">Membrane</location>
        <topology evidence="7">Multi-pass membrane protein</topology>
    </subcellularLocation>
</comment>
<feature type="transmembrane region" description="Helical" evidence="8">
    <location>
        <begin position="247"/>
        <end position="264"/>
    </location>
</feature>
<keyword evidence="4 8" id="KW-1133">Transmembrane helix</keyword>
<evidence type="ECO:0000256" key="8">
    <source>
        <dbReference type="SAM" id="Phobius"/>
    </source>
</evidence>
<gene>
    <name evidence="10" type="primary">hyfB</name>
    <name evidence="10" type="ORF">ACFQPS_03745</name>
</gene>
<feature type="transmembrane region" description="Helical" evidence="8">
    <location>
        <begin position="32"/>
        <end position="54"/>
    </location>
</feature>
<keyword evidence="3 7" id="KW-0812">Transmembrane</keyword>
<feature type="transmembrane region" description="Helical" evidence="8">
    <location>
        <begin position="276"/>
        <end position="299"/>
    </location>
</feature>
<feature type="transmembrane region" description="Helical" evidence="8">
    <location>
        <begin position="662"/>
        <end position="680"/>
    </location>
</feature>
<dbReference type="PANTHER" id="PTHR42682:SF3">
    <property type="entry name" value="FORMATE HYDROGENLYASE SUBUNIT 3-RELATED"/>
    <property type="match status" value="1"/>
</dbReference>
<feature type="transmembrane region" description="Helical" evidence="8">
    <location>
        <begin position="171"/>
        <end position="190"/>
    </location>
</feature>
<dbReference type="PRINTS" id="PR01434">
    <property type="entry name" value="NADHDHGNASE5"/>
</dbReference>
<proteinExistence type="predicted"/>
<sequence length="681" mass="71042">MPALQFVLPSLLLLLTLGGIGAVRPRSPRTALLVYGGTAACCAVLVLAALVHLLGSGGVWRMPVPVGLPWLRSELVLDALSAVFLLMVNLAGVTASLFGWGYGRAQAGSGHGLEPGRVLPAFPLFLAGMNLVLLASDAFLFLVGWEFMSLTSWLLVLANHREAGNREAGRIYLIMASFGTMVLLLCFGVLAGSAGGYGFDDIRAAPHGPLAAGLAVVLVVLGAGSKAGLAPLHVWLPLAHPAAPSHVSALMSGVMTKVAVYALVRVLFDLAGTPDWWWGGVLLALGSVTAVLGILYALMQDEMKRLLAYSTVENIGVISVGLGLALVFKADGQQGVAAIAFSAALLHALNHSLYKTLLFYGAGAVLTATGQGGLNRLGGLIHRLPRTAPLVLVGAAAISALPPLNGFASEWLLFQAVLSGPQLGLWEMKVATMVVGVALALAAALTAACFLRFYGIVFLGRPRSPAAAQAREVGPAMLLAMLLPAALCLLVGVLPGSVLALFGDAAAGMVGAPMDSRAGTLAWMWLAPAAPGDGFGGNSYSGLFVLGLTAALTVLLRLLIVRTSDAAVRRGEPWGCGHPDVGPVAQYSGDSFSQPLRRVFAAGVFAARERVDMPEPGEMRPARLEVRSSDPAWTWLIDPLCRAVGWLADRANGMQFLTIRHYLTLMFGALVFLLTVVAVVK</sequence>
<dbReference type="RefSeq" id="WP_377356636.1">
    <property type="nucleotide sequence ID" value="NZ_JBHTCM010000004.1"/>
</dbReference>
<keyword evidence="2" id="KW-1003">Cell membrane</keyword>
<feature type="domain" description="NADH:quinone oxidoreductase/Mrp antiporter transmembrane" evidence="9">
    <location>
        <begin position="135"/>
        <end position="429"/>
    </location>
</feature>
<evidence type="ECO:0000256" key="2">
    <source>
        <dbReference type="ARBA" id="ARBA00022475"/>
    </source>
</evidence>
<dbReference type="InterPro" id="IPR001750">
    <property type="entry name" value="ND/Mrp_TM"/>
</dbReference>
<evidence type="ECO:0000256" key="3">
    <source>
        <dbReference type="ARBA" id="ARBA00022692"/>
    </source>
</evidence>